<gene>
    <name evidence="11" type="ORF">KSB_85310</name>
</gene>
<feature type="compositionally biased region" description="Polar residues" evidence="7">
    <location>
        <begin position="1"/>
        <end position="17"/>
    </location>
</feature>
<name>A0ABQ3V4F3_9CHLR</name>
<evidence type="ECO:0000313" key="11">
    <source>
        <dbReference type="EMBL" id="GHO60056.1"/>
    </source>
</evidence>
<feature type="transmembrane region" description="Helical" evidence="8">
    <location>
        <begin position="93"/>
        <end position="114"/>
    </location>
</feature>
<evidence type="ECO:0000259" key="9">
    <source>
        <dbReference type="PROSITE" id="PS50893"/>
    </source>
</evidence>
<dbReference type="Pfam" id="PF00005">
    <property type="entry name" value="ABC_tran"/>
    <property type="match status" value="1"/>
</dbReference>
<sequence>MHSTDSMTKKPSAQPSTKRLPLARTGSKSGATKPARTRGKKFLSYYKPYMGLFFADMACALVVSAITLLLPLCAQYITQNILGGNSPHELHDIYLMGAFMLALIAVHTLCTMFIDFQGHMMGARMESDMRSELFEHYQKLSFSFYDEQKTGQLMTRITDDTFWLAELYHHGPEDIVVTLLTVTGAFIILVKINVALTLVIFLFLPIMTVYALYFNKKLKHALRSSKDRIGDINAQVEDTLAGVRVVKSFTNEEFEKHKFAHANHRFLTSRRDGYRSEAYFFGGLGAFAQLITITVIVLGGIAIVHVSLNLADLLTYLLCVGILIDPIRKLINFSRLYQDGITGFQRFMEILEIEPDLQDAANARELTRVRGKVEFQDVSFRYKEDYKDVVKNLSLRIRAGEYVALVGSSGVGKTTLCSLIPRFYEVSAGKILLDGHDIRDVTLRSLRRNIGIVQQDVYLFAGTVADNIRYGKLDASEQEIIHAAKQAHAHDFIMALPDGYNTDIGQRGVRLSGGQKQRLSIARVFLKNPPVIIFDEATSALDNESEKAVQDSLEKLADNRTTLVIAHRLSTIRNAQRIVVLSETGIAEQGTHAELIALNGVYANLHNMQAKI</sequence>
<keyword evidence="4 11" id="KW-0067">ATP-binding</keyword>
<dbReference type="CDD" id="cd18549">
    <property type="entry name" value="ABC_6TM_YwjA_like"/>
    <property type="match status" value="1"/>
</dbReference>
<evidence type="ECO:0000256" key="5">
    <source>
        <dbReference type="ARBA" id="ARBA00022989"/>
    </source>
</evidence>
<feature type="region of interest" description="Disordered" evidence="7">
    <location>
        <begin position="1"/>
        <end position="35"/>
    </location>
</feature>
<keyword evidence="12" id="KW-1185">Reference proteome</keyword>
<evidence type="ECO:0000256" key="8">
    <source>
        <dbReference type="SAM" id="Phobius"/>
    </source>
</evidence>
<feature type="domain" description="ABC transporter" evidence="9">
    <location>
        <begin position="373"/>
        <end position="608"/>
    </location>
</feature>
<evidence type="ECO:0000256" key="7">
    <source>
        <dbReference type="SAM" id="MobiDB-lite"/>
    </source>
</evidence>
<dbReference type="InterPro" id="IPR027417">
    <property type="entry name" value="P-loop_NTPase"/>
</dbReference>
<dbReference type="PANTHER" id="PTHR43394">
    <property type="entry name" value="ATP-DEPENDENT PERMEASE MDL1, MITOCHONDRIAL"/>
    <property type="match status" value="1"/>
</dbReference>
<evidence type="ECO:0000256" key="6">
    <source>
        <dbReference type="ARBA" id="ARBA00023136"/>
    </source>
</evidence>
<dbReference type="SUPFAM" id="SSF52540">
    <property type="entry name" value="P-loop containing nucleoside triphosphate hydrolases"/>
    <property type="match status" value="1"/>
</dbReference>
<evidence type="ECO:0000256" key="2">
    <source>
        <dbReference type="ARBA" id="ARBA00022692"/>
    </source>
</evidence>
<feature type="transmembrane region" description="Helical" evidence="8">
    <location>
        <begin position="198"/>
        <end position="215"/>
    </location>
</feature>
<dbReference type="InterPro" id="IPR003593">
    <property type="entry name" value="AAA+_ATPase"/>
</dbReference>
<dbReference type="InterPro" id="IPR011527">
    <property type="entry name" value="ABC1_TM_dom"/>
</dbReference>
<dbReference type="PROSITE" id="PS00211">
    <property type="entry name" value="ABC_TRANSPORTER_1"/>
    <property type="match status" value="1"/>
</dbReference>
<dbReference type="Proteomes" id="UP000654345">
    <property type="component" value="Unassembled WGS sequence"/>
</dbReference>
<dbReference type="SUPFAM" id="SSF90123">
    <property type="entry name" value="ABC transporter transmembrane region"/>
    <property type="match status" value="1"/>
</dbReference>
<dbReference type="Pfam" id="PF00664">
    <property type="entry name" value="ABC_membrane"/>
    <property type="match status" value="1"/>
</dbReference>
<proteinExistence type="predicted"/>
<dbReference type="PROSITE" id="PS50893">
    <property type="entry name" value="ABC_TRANSPORTER_2"/>
    <property type="match status" value="1"/>
</dbReference>
<feature type="transmembrane region" description="Helical" evidence="8">
    <location>
        <begin position="49"/>
        <end position="77"/>
    </location>
</feature>
<dbReference type="InterPro" id="IPR039421">
    <property type="entry name" value="Type_1_exporter"/>
</dbReference>
<dbReference type="Gene3D" id="1.20.1560.10">
    <property type="entry name" value="ABC transporter type 1, transmembrane domain"/>
    <property type="match status" value="1"/>
</dbReference>
<dbReference type="EMBL" id="BNJG01000004">
    <property type="protein sequence ID" value="GHO60056.1"/>
    <property type="molecule type" value="Genomic_DNA"/>
</dbReference>
<evidence type="ECO:0000256" key="1">
    <source>
        <dbReference type="ARBA" id="ARBA00004651"/>
    </source>
</evidence>
<evidence type="ECO:0000259" key="10">
    <source>
        <dbReference type="PROSITE" id="PS50929"/>
    </source>
</evidence>
<evidence type="ECO:0000313" key="12">
    <source>
        <dbReference type="Proteomes" id="UP000654345"/>
    </source>
</evidence>
<feature type="transmembrane region" description="Helical" evidence="8">
    <location>
        <begin position="278"/>
        <end position="304"/>
    </location>
</feature>
<keyword evidence="6 8" id="KW-0472">Membrane</keyword>
<keyword evidence="5 8" id="KW-1133">Transmembrane helix</keyword>
<keyword evidence="3" id="KW-0547">Nucleotide-binding</keyword>
<dbReference type="PANTHER" id="PTHR43394:SF1">
    <property type="entry name" value="ATP-BINDING CASSETTE SUB-FAMILY B MEMBER 10, MITOCHONDRIAL"/>
    <property type="match status" value="1"/>
</dbReference>
<dbReference type="InterPro" id="IPR017871">
    <property type="entry name" value="ABC_transporter-like_CS"/>
</dbReference>
<protein>
    <submittedName>
        <fullName evidence="11">ABC transporter ATP-binding protein</fullName>
    </submittedName>
</protein>
<dbReference type="InterPro" id="IPR003439">
    <property type="entry name" value="ABC_transporter-like_ATP-bd"/>
</dbReference>
<dbReference type="SMART" id="SM00382">
    <property type="entry name" value="AAA"/>
    <property type="match status" value="1"/>
</dbReference>
<dbReference type="GO" id="GO:0005524">
    <property type="term" value="F:ATP binding"/>
    <property type="evidence" value="ECO:0007669"/>
    <property type="project" value="UniProtKB-KW"/>
</dbReference>
<dbReference type="Gene3D" id="3.40.50.300">
    <property type="entry name" value="P-loop containing nucleotide triphosphate hydrolases"/>
    <property type="match status" value="1"/>
</dbReference>
<comment type="subcellular location">
    <subcellularLocation>
        <location evidence="1">Cell membrane</location>
        <topology evidence="1">Multi-pass membrane protein</topology>
    </subcellularLocation>
</comment>
<reference evidence="11 12" key="1">
    <citation type="journal article" date="2021" name="Int. J. Syst. Evol. Microbiol.">
        <title>Reticulibacter mediterranei gen. nov., sp. nov., within the new family Reticulibacteraceae fam. nov., and Ktedonospora formicarum gen. nov., sp. nov., Ktedonobacter robiniae sp. nov., Dictyobacter formicarum sp. nov. and Dictyobacter arantiisoli sp. nov., belonging to the class Ktedonobacteria.</title>
        <authorList>
            <person name="Yabe S."/>
            <person name="Zheng Y."/>
            <person name="Wang C.M."/>
            <person name="Sakai Y."/>
            <person name="Abe K."/>
            <person name="Yokota A."/>
            <person name="Donadio S."/>
            <person name="Cavaletti L."/>
            <person name="Monciardini P."/>
        </authorList>
    </citation>
    <scope>NUCLEOTIDE SEQUENCE [LARGE SCALE GENOMIC DNA]</scope>
    <source>
        <strain evidence="11 12">SOSP1-30</strain>
    </source>
</reference>
<feature type="domain" description="ABC transmembrane type-1" evidence="10">
    <location>
        <begin position="57"/>
        <end position="339"/>
    </location>
</feature>
<dbReference type="InterPro" id="IPR036640">
    <property type="entry name" value="ABC1_TM_sf"/>
</dbReference>
<organism evidence="11 12">
    <name type="scientific">Ktedonobacter robiniae</name>
    <dbReference type="NCBI Taxonomy" id="2778365"/>
    <lineage>
        <taxon>Bacteria</taxon>
        <taxon>Bacillati</taxon>
        <taxon>Chloroflexota</taxon>
        <taxon>Ktedonobacteria</taxon>
        <taxon>Ktedonobacterales</taxon>
        <taxon>Ktedonobacteraceae</taxon>
        <taxon>Ktedonobacter</taxon>
    </lineage>
</organism>
<accession>A0ABQ3V4F3</accession>
<evidence type="ECO:0000256" key="4">
    <source>
        <dbReference type="ARBA" id="ARBA00022840"/>
    </source>
</evidence>
<keyword evidence="2 8" id="KW-0812">Transmembrane</keyword>
<evidence type="ECO:0000256" key="3">
    <source>
        <dbReference type="ARBA" id="ARBA00022741"/>
    </source>
</evidence>
<dbReference type="PROSITE" id="PS50929">
    <property type="entry name" value="ABC_TM1F"/>
    <property type="match status" value="1"/>
</dbReference>
<comment type="caution">
    <text evidence="11">The sequence shown here is derived from an EMBL/GenBank/DDBJ whole genome shotgun (WGS) entry which is preliminary data.</text>
</comment>
<dbReference type="CDD" id="cd03251">
    <property type="entry name" value="ABCC_MsbA"/>
    <property type="match status" value="1"/>
</dbReference>